<dbReference type="EMBL" id="RQYT01000008">
    <property type="protein sequence ID" value="RRD50186.1"/>
    <property type="molecule type" value="Genomic_DNA"/>
</dbReference>
<sequence length="550" mass="62087">MNDIETTLLRSEKRFLRGHNVRRVLETLTKADSLTIYCGAGVSINRTGLTWPKLIKRLADYFYAQHERGRLTPPDPEEVEVLLNALGPEGTATIMHGLHVDTAGKGWPDFQQKIGARLAQDLYSGNSWEEGRLARSITNLARGLAHQGKKVSIITTNYDYFLEERWILDRESLPDTTPNLKVYVLNKDGTYQLLKNRPGEETAPGSAGVSVDLTYLHGRVSPSDSLGNSALVISEHDYAKYRSSIESRLQERFNDDESLLIVGSSLSDGPLVHSLIRTATEKASSQRVCVMPIESYQFSNNYDIEHQRYINHLEARARSLGLSLQLADFKCQVAQLVEEVTLSLVAQARGTKYKPIRYGNRLVNWWEEWSKSSLAQDHQKLQRKLSELLEATLDLVDKQGERHDSGEHFKLELWVRRNPVLNRELVLWATSQAVLTDREFLNSQEIERSSKISSVVALTEGRAIHKDTSEIRGETPGGIVRRWNSYFSVPVYIRSAYNSRLPVGVLTIASSAPANKSILPPRDEKKADLMLHAMIGTARDWLKTPSSLRE</sequence>
<organism evidence="1 2">
    <name type="scientific">Arachnia propionica</name>
    <dbReference type="NCBI Taxonomy" id="1750"/>
    <lineage>
        <taxon>Bacteria</taxon>
        <taxon>Bacillati</taxon>
        <taxon>Actinomycetota</taxon>
        <taxon>Actinomycetes</taxon>
        <taxon>Propionibacteriales</taxon>
        <taxon>Propionibacteriaceae</taxon>
        <taxon>Arachnia</taxon>
    </lineage>
</organism>
<gene>
    <name evidence="1" type="ORF">EII35_05440</name>
</gene>
<dbReference type="Proteomes" id="UP000280935">
    <property type="component" value="Unassembled WGS sequence"/>
</dbReference>
<dbReference type="AlphaFoldDB" id="A0A3P1WVX3"/>
<evidence type="ECO:0000313" key="2">
    <source>
        <dbReference type="Proteomes" id="UP000280935"/>
    </source>
</evidence>
<protein>
    <submittedName>
        <fullName evidence="1">Uncharacterized protein</fullName>
    </submittedName>
</protein>
<dbReference type="OrthoDB" id="3829499at2"/>
<proteinExistence type="predicted"/>
<comment type="caution">
    <text evidence="1">The sequence shown here is derived from an EMBL/GenBank/DDBJ whole genome shotgun (WGS) entry which is preliminary data.</text>
</comment>
<evidence type="ECO:0000313" key="1">
    <source>
        <dbReference type="EMBL" id="RRD50186.1"/>
    </source>
</evidence>
<dbReference type="Pfam" id="PF13289">
    <property type="entry name" value="SIR2_2"/>
    <property type="match status" value="1"/>
</dbReference>
<reference evidence="1 2" key="1">
    <citation type="submission" date="2018-11" db="EMBL/GenBank/DDBJ databases">
        <title>Genomes From Bacteria Associated with the Canine Oral Cavity: a Test Case for Automated Genome-Based Taxonomic Assignment.</title>
        <authorList>
            <person name="Coil D.A."/>
            <person name="Jospin G."/>
            <person name="Darling A.E."/>
            <person name="Wallis C."/>
            <person name="Davis I.J."/>
            <person name="Harris S."/>
            <person name="Eisen J.A."/>
            <person name="Holcombe L.J."/>
            <person name="O'Flynn C."/>
        </authorList>
    </citation>
    <scope>NUCLEOTIDE SEQUENCE [LARGE SCALE GENOMIC DNA]</scope>
    <source>
        <strain evidence="1 2">OH2822_COT-296</strain>
    </source>
</reference>
<accession>A0A3P1WVX3</accession>
<name>A0A3P1WVX3_9ACTN</name>